<gene>
    <name evidence="1" type="ORF">MNBD_ALPHA01-1922</name>
</gene>
<name>A0A3B0RLZ7_9ZZZZ</name>
<evidence type="ECO:0000313" key="1">
    <source>
        <dbReference type="EMBL" id="VAV92979.1"/>
    </source>
</evidence>
<dbReference type="SUPFAM" id="SSF56507">
    <property type="entry name" value="Methionine synthase activation domain-like"/>
    <property type="match status" value="1"/>
</dbReference>
<accession>A0A3B0RLZ7</accession>
<proteinExistence type="predicted"/>
<dbReference type="AlphaFoldDB" id="A0A3B0RLZ7"/>
<organism evidence="1">
    <name type="scientific">hydrothermal vent metagenome</name>
    <dbReference type="NCBI Taxonomy" id="652676"/>
    <lineage>
        <taxon>unclassified sequences</taxon>
        <taxon>metagenomes</taxon>
        <taxon>ecological metagenomes</taxon>
    </lineage>
</organism>
<dbReference type="Gene3D" id="3.40.109.40">
    <property type="match status" value="1"/>
</dbReference>
<dbReference type="InterPro" id="IPR037010">
    <property type="entry name" value="VitB12-dep_Met_synth_activ_sf"/>
</dbReference>
<protein>
    <recommendedName>
        <fullName evidence="2">AdoMet activation domain-containing protein</fullName>
    </recommendedName>
</protein>
<reference evidence="1" key="1">
    <citation type="submission" date="2018-06" db="EMBL/GenBank/DDBJ databases">
        <authorList>
            <person name="Zhirakovskaya E."/>
        </authorList>
    </citation>
    <scope>NUCLEOTIDE SEQUENCE</scope>
</reference>
<sequence length="233" mass="25611">MPVLNNLPLGLTFDEVIKYHGLRCRGLIRPGTVDLLQSIIDDMESGSYLKPEIAYSIIPLDQIKDGHLHLANHNALPAPIAAHRLKKASHILIGVCTLGHQIGRIISQSFHNRKKLYAILMEELANHALFKLSGLLQKQAERDAADLGLTASGRLSPGDEGFGLSSQTQIVEMAGALAIDIDVNGAQMMSPRHSISMIFGLGRNMPKWTEAQTCENCRSHDRCHHRIAMKGMV</sequence>
<dbReference type="EMBL" id="UOEJ01000038">
    <property type="protein sequence ID" value="VAV92979.1"/>
    <property type="molecule type" value="Genomic_DNA"/>
</dbReference>
<evidence type="ECO:0008006" key="2">
    <source>
        <dbReference type="Google" id="ProtNLM"/>
    </source>
</evidence>
<dbReference type="GO" id="GO:0008705">
    <property type="term" value="F:methionine synthase activity"/>
    <property type="evidence" value="ECO:0007669"/>
    <property type="project" value="InterPro"/>
</dbReference>